<dbReference type="STRING" id="619805.SAMN05660477_01260"/>
<dbReference type="RefSeq" id="WP_079666524.1">
    <property type="nucleotide sequence ID" value="NZ_FUYZ01000003.1"/>
</dbReference>
<dbReference type="Proteomes" id="UP000191112">
    <property type="component" value="Unassembled WGS sequence"/>
</dbReference>
<protein>
    <submittedName>
        <fullName evidence="1">Uncharacterized protein</fullName>
    </submittedName>
</protein>
<evidence type="ECO:0000313" key="1">
    <source>
        <dbReference type="EMBL" id="SKB81313.1"/>
    </source>
</evidence>
<sequence length="332" mass="39745">MDKNILIVLQTHNNIVKNFKYNLEKNSFAPYFYPSSQLPKYQPNIVDKIINFALKKIYPNFSFFDYRKQKREQKYNFQQKNNLENYSENFFDYCIVFRADSLEDQLLSKLRSKSKKLIGYQWDGMNRYPNVFSKLSFFDRFFCFDPNDSNEQIDFITNFYFDKLPSALSSEILWDITYIGHYTDERFDLLEKIAKSLPHLKLNFKLNTANYKNILKIKASKYVKYLDDVYDYSTLLEIHNQSKAILDIKADEHSGLSFRIFEAMQFDKKLITTNSEIINYDLYNESNILILNTHNCNEIERFINSPYQSILPAIKEKYSFTNWLNNIISFEK</sequence>
<reference evidence="1 2" key="1">
    <citation type="submission" date="2017-02" db="EMBL/GenBank/DDBJ databases">
        <authorList>
            <person name="Peterson S.W."/>
        </authorList>
    </citation>
    <scope>NUCLEOTIDE SEQUENCE [LARGE SCALE GENOMIC DNA]</scope>
    <source>
        <strain evidence="1 2">DSM 22323</strain>
    </source>
</reference>
<proteinExistence type="predicted"/>
<dbReference type="OrthoDB" id="3251881at2"/>
<accession>A0A1T5EBN5</accession>
<gene>
    <name evidence="1" type="ORF">SAMN05660477_01260</name>
</gene>
<organism evidence="1 2">
    <name type="scientific">Soonwooa buanensis</name>
    <dbReference type="NCBI Taxonomy" id="619805"/>
    <lineage>
        <taxon>Bacteria</taxon>
        <taxon>Pseudomonadati</taxon>
        <taxon>Bacteroidota</taxon>
        <taxon>Flavobacteriia</taxon>
        <taxon>Flavobacteriales</taxon>
        <taxon>Weeksellaceae</taxon>
        <taxon>Chryseobacterium group</taxon>
        <taxon>Soonwooa</taxon>
    </lineage>
</organism>
<name>A0A1T5EBN5_9FLAO</name>
<keyword evidence="2" id="KW-1185">Reference proteome</keyword>
<dbReference type="AlphaFoldDB" id="A0A1T5EBN5"/>
<evidence type="ECO:0000313" key="2">
    <source>
        <dbReference type="Proteomes" id="UP000191112"/>
    </source>
</evidence>
<dbReference type="EMBL" id="FUYZ01000003">
    <property type="protein sequence ID" value="SKB81313.1"/>
    <property type="molecule type" value="Genomic_DNA"/>
</dbReference>